<accession>H1SBF0</accession>
<keyword evidence="1" id="KW-0472">Membrane</keyword>
<evidence type="ECO:0000313" key="3">
    <source>
        <dbReference type="Proteomes" id="UP000005808"/>
    </source>
</evidence>
<feature type="transmembrane region" description="Helical" evidence="1">
    <location>
        <begin position="124"/>
        <end position="141"/>
    </location>
</feature>
<dbReference type="AlphaFoldDB" id="H1SBF0"/>
<dbReference type="EMBL" id="AHJE01000072">
    <property type="protein sequence ID" value="EHP40118.1"/>
    <property type="molecule type" value="Genomic_DNA"/>
</dbReference>
<sequence>MDILRINWLTMHYLSQKKFKQDLQILLLAAGTVLALFLWQGHKGFELWDEGYLWYGAQRVMVGEVPLRDFMSYDPGRYYWSAAIMGLLGDNGILALREAVAVFQAIGLFIALKLLSFNTDRPKQILLVLGTITLAVWMFPWFKLFDIVPSIALIGALTLLVQQPSRRRYFLLGLIVGLAAVFGRNHGVYGVVGSLGAMAYLATRRGDAPPLPIPCVPWPWRVPFGQVPPIEAARGVLLGLFFIAIVAFGMLGVVWAICQRLRNKPISPVLVASSLLALPYAHSAYSRADAVHLAQGIFPFLIGSLALLANQPAKVKWPFATLLCGASLLVMLPVHPGWQCYATQQCINADVGGSKLAIEPGAVNDLAMLNKLADQFAPGKQSVLVTPFWPGAYAALNRKSPMWDIYALFPREEAFELAEIERIKSAAPGFALIIDIPIDGRDETRFRSTHPLTYQYILENFEPVTGYRQESAYQIYKRKETGPAPRTAP</sequence>
<organism evidence="2 3">
    <name type="scientific">Cupriavidus basilensis OR16</name>
    <dbReference type="NCBI Taxonomy" id="1127483"/>
    <lineage>
        <taxon>Bacteria</taxon>
        <taxon>Pseudomonadati</taxon>
        <taxon>Pseudomonadota</taxon>
        <taxon>Betaproteobacteria</taxon>
        <taxon>Burkholderiales</taxon>
        <taxon>Burkholderiaceae</taxon>
        <taxon>Cupriavidus</taxon>
    </lineage>
</organism>
<feature type="transmembrane region" description="Helical" evidence="1">
    <location>
        <begin position="291"/>
        <end position="310"/>
    </location>
</feature>
<feature type="transmembrane region" description="Helical" evidence="1">
    <location>
        <begin position="21"/>
        <end position="39"/>
    </location>
</feature>
<protein>
    <recommendedName>
        <fullName evidence="4">Glycosyltransferase RgtA/B/C/D-like domain-containing protein</fullName>
    </recommendedName>
</protein>
<feature type="transmembrane region" description="Helical" evidence="1">
    <location>
        <begin position="147"/>
        <end position="162"/>
    </location>
</feature>
<evidence type="ECO:0008006" key="4">
    <source>
        <dbReference type="Google" id="ProtNLM"/>
    </source>
</evidence>
<gene>
    <name evidence="2" type="ORF">OR16_27517</name>
</gene>
<dbReference type="RefSeq" id="WP_006161057.1">
    <property type="nucleotide sequence ID" value="NZ_AHJE01000072.1"/>
</dbReference>
<feature type="transmembrane region" description="Helical" evidence="1">
    <location>
        <begin position="94"/>
        <end position="112"/>
    </location>
</feature>
<keyword evidence="1" id="KW-0812">Transmembrane</keyword>
<proteinExistence type="predicted"/>
<feature type="transmembrane region" description="Helical" evidence="1">
    <location>
        <begin position="236"/>
        <end position="258"/>
    </location>
</feature>
<name>H1SBF0_9BURK</name>
<evidence type="ECO:0000313" key="2">
    <source>
        <dbReference type="EMBL" id="EHP40118.1"/>
    </source>
</evidence>
<feature type="transmembrane region" description="Helical" evidence="1">
    <location>
        <begin position="317"/>
        <end position="338"/>
    </location>
</feature>
<comment type="caution">
    <text evidence="2">The sequence shown here is derived from an EMBL/GenBank/DDBJ whole genome shotgun (WGS) entry which is preliminary data.</text>
</comment>
<reference evidence="2 3" key="1">
    <citation type="journal article" date="2012" name="J. Bacteriol.">
        <title>De Novo Genome Project of Cupriavidus basilensis OR16.</title>
        <authorList>
            <person name="Cserhati M."/>
            <person name="Kriszt B."/>
            <person name="Szoboszlay S."/>
            <person name="Toth A."/>
            <person name="Szabo I."/>
            <person name="Tancsics A."/>
            <person name="Nagy I."/>
            <person name="Horvath B."/>
            <person name="Nagy I."/>
            <person name="Kukolya J."/>
        </authorList>
    </citation>
    <scope>NUCLEOTIDE SEQUENCE [LARGE SCALE GENOMIC DNA]</scope>
    <source>
        <strain evidence="2 3">OR16</strain>
    </source>
</reference>
<keyword evidence="1" id="KW-1133">Transmembrane helix</keyword>
<evidence type="ECO:0000256" key="1">
    <source>
        <dbReference type="SAM" id="Phobius"/>
    </source>
</evidence>
<feature type="transmembrane region" description="Helical" evidence="1">
    <location>
        <begin position="169"/>
        <end position="202"/>
    </location>
</feature>
<dbReference type="Proteomes" id="UP000005808">
    <property type="component" value="Unassembled WGS sequence"/>
</dbReference>
<dbReference type="PATRIC" id="fig|1127483.3.peg.5488"/>